<keyword evidence="1" id="KW-0732">Signal</keyword>
<feature type="signal peptide" evidence="1">
    <location>
        <begin position="1"/>
        <end position="20"/>
    </location>
</feature>
<reference evidence="2 3" key="1">
    <citation type="submission" date="2019-02" db="EMBL/GenBank/DDBJ databases">
        <title>Deep-cultivation of Planctomycetes and their phenomic and genomic characterization uncovers novel biology.</title>
        <authorList>
            <person name="Wiegand S."/>
            <person name="Jogler M."/>
            <person name="Boedeker C."/>
            <person name="Pinto D."/>
            <person name="Vollmers J."/>
            <person name="Rivas-Marin E."/>
            <person name="Kohn T."/>
            <person name="Peeters S.H."/>
            <person name="Heuer A."/>
            <person name="Rast P."/>
            <person name="Oberbeckmann S."/>
            <person name="Bunk B."/>
            <person name="Jeske O."/>
            <person name="Meyerdierks A."/>
            <person name="Storesund J.E."/>
            <person name="Kallscheuer N."/>
            <person name="Luecker S."/>
            <person name="Lage O.M."/>
            <person name="Pohl T."/>
            <person name="Merkel B.J."/>
            <person name="Hornburger P."/>
            <person name="Mueller R.-W."/>
            <person name="Bruemmer F."/>
            <person name="Labrenz M."/>
            <person name="Spormann A.M."/>
            <person name="Op den Camp H."/>
            <person name="Overmann J."/>
            <person name="Amann R."/>
            <person name="Jetten M.S.M."/>
            <person name="Mascher T."/>
            <person name="Medema M.H."/>
            <person name="Devos D.P."/>
            <person name="Kaster A.-K."/>
            <person name="Ovreas L."/>
            <person name="Rohde M."/>
            <person name="Galperin M.Y."/>
            <person name="Jogler C."/>
        </authorList>
    </citation>
    <scope>NUCLEOTIDE SEQUENCE [LARGE SCALE GENOMIC DNA]</scope>
    <source>
        <strain evidence="2 3">HG15A2</strain>
    </source>
</reference>
<sequence length="442" mass="49656" precursor="true">MRLIILLAGLILLGASQAQAQSQLQLPPPHKVDVQAAQGSGLRELRGKHLRLFTDLPASESVDELPSVFDAAVPVWAKYFGVPLEATATWRVQGFLIKDREKFEELDLLPSDRPNFLNGFAHDRELWLKEQPSNYYRRHLLLHEGTHAFMLEFLKGCGPGWHMEGLAELMGTHYWQSGKLQLAVMPSSREEVPMWGRVKLIRDAVAAGKPLSLSEVMRIDNRRVLTTTEYAWSWALASLLENHPTFQKKFHGLQKTVNRPQLSRRFKQQVGQQDWALLERNWLAMIATLDYGYDFERMNLQERELTELNNNSTTIEVATNRGWQSTGWKLVAGKTYRLTAEGRYQIALDRAATPPMPWACEPGGVTLEYHAGEPLGKLLAALAPLESTSGAGSFLNPLPIGLAGTLEPKVDSVLYLRVNDHPARLNDNKGILKVTITGTTPR</sequence>
<protein>
    <submittedName>
        <fullName evidence="2">Uncharacterized protein</fullName>
    </submittedName>
</protein>
<evidence type="ECO:0000313" key="2">
    <source>
        <dbReference type="EMBL" id="QDT01028.1"/>
    </source>
</evidence>
<gene>
    <name evidence="2" type="ORF">HG15A2_43700</name>
</gene>
<evidence type="ECO:0000256" key="1">
    <source>
        <dbReference type="SAM" id="SignalP"/>
    </source>
</evidence>
<organism evidence="2 3">
    <name type="scientific">Adhaeretor mobilis</name>
    <dbReference type="NCBI Taxonomy" id="1930276"/>
    <lineage>
        <taxon>Bacteria</taxon>
        <taxon>Pseudomonadati</taxon>
        <taxon>Planctomycetota</taxon>
        <taxon>Planctomycetia</taxon>
        <taxon>Pirellulales</taxon>
        <taxon>Lacipirellulaceae</taxon>
        <taxon>Adhaeretor</taxon>
    </lineage>
</organism>
<name>A0A517N1Z2_9BACT</name>
<dbReference type="Gene3D" id="2.60.120.430">
    <property type="entry name" value="Galactose-binding lectin"/>
    <property type="match status" value="1"/>
</dbReference>
<proteinExistence type="predicted"/>
<feature type="chain" id="PRO_5022209326" evidence="1">
    <location>
        <begin position="21"/>
        <end position="442"/>
    </location>
</feature>
<evidence type="ECO:0000313" key="3">
    <source>
        <dbReference type="Proteomes" id="UP000319852"/>
    </source>
</evidence>
<accession>A0A517N1Z2</accession>
<dbReference type="Proteomes" id="UP000319852">
    <property type="component" value="Chromosome"/>
</dbReference>
<dbReference type="OrthoDB" id="247580at2"/>
<dbReference type="EMBL" id="CP036263">
    <property type="protein sequence ID" value="QDT01028.1"/>
    <property type="molecule type" value="Genomic_DNA"/>
</dbReference>
<dbReference type="KEGG" id="amob:HG15A2_43700"/>
<dbReference type="AlphaFoldDB" id="A0A517N1Z2"/>
<keyword evidence="3" id="KW-1185">Reference proteome</keyword>
<dbReference type="RefSeq" id="WP_145062927.1">
    <property type="nucleotide sequence ID" value="NZ_CP036263.1"/>
</dbReference>